<reference evidence="1 2" key="1">
    <citation type="submission" date="2024-10" db="EMBL/GenBank/DDBJ databases">
        <authorList>
            <person name="Topkara A.R."/>
            <person name="Saygin H."/>
        </authorList>
    </citation>
    <scope>NUCLEOTIDE SEQUENCE [LARGE SCALE GENOMIC DNA]</scope>
    <source>
        <strain evidence="1 2">M3C6</strain>
    </source>
</reference>
<sequence>MLGQSGPGDGDNVYIDFTVACNPSAAIVHGLMRELAEHQNQGAAITVSIDRMRELLTRPEITYLIAERGVESRAAGES</sequence>
<proteinExistence type="predicted"/>
<dbReference type="EMBL" id="JBICRM010000014">
    <property type="protein sequence ID" value="MFG1706226.1"/>
    <property type="molecule type" value="Genomic_DNA"/>
</dbReference>
<evidence type="ECO:0000313" key="1">
    <source>
        <dbReference type="EMBL" id="MFG1706226.1"/>
    </source>
</evidence>
<organism evidence="1 2">
    <name type="scientific">Nonomuraea marmarensis</name>
    <dbReference type="NCBI Taxonomy" id="3351344"/>
    <lineage>
        <taxon>Bacteria</taxon>
        <taxon>Bacillati</taxon>
        <taxon>Actinomycetota</taxon>
        <taxon>Actinomycetes</taxon>
        <taxon>Streptosporangiales</taxon>
        <taxon>Streptosporangiaceae</taxon>
        <taxon>Nonomuraea</taxon>
    </lineage>
</organism>
<name>A0ABW7AIH3_9ACTN</name>
<keyword evidence="2" id="KW-1185">Reference proteome</keyword>
<dbReference type="RefSeq" id="WP_393168887.1">
    <property type="nucleotide sequence ID" value="NZ_JBICRM010000014.1"/>
</dbReference>
<protein>
    <recommendedName>
        <fullName evidence="3">STAS domain-containing protein</fullName>
    </recommendedName>
</protein>
<accession>A0ABW7AIH3</accession>
<evidence type="ECO:0000313" key="2">
    <source>
        <dbReference type="Proteomes" id="UP001603978"/>
    </source>
</evidence>
<gene>
    <name evidence="1" type="ORF">ACFLIM_23815</name>
</gene>
<evidence type="ECO:0008006" key="3">
    <source>
        <dbReference type="Google" id="ProtNLM"/>
    </source>
</evidence>
<comment type="caution">
    <text evidence="1">The sequence shown here is derived from an EMBL/GenBank/DDBJ whole genome shotgun (WGS) entry which is preliminary data.</text>
</comment>
<dbReference type="Proteomes" id="UP001603978">
    <property type="component" value="Unassembled WGS sequence"/>
</dbReference>